<name>A0ABZ2U8X9_9FLAO</name>
<sequence length="339" mass="39402">MKTIKDFIYFDYDKAKSLQSQLSGGLLQEITRAIENENGGDAEIGFDIKIISGKTGVNDKEKTIKTEKLEIFHELLNDIETKLFESNTLKELNNEFDSTFNNFLEKVPEFTYIKATGWCTFEDYQRFTTVLENFNEIQRLIFGSAHESDPEIINLKKEIDAKKKSLKRAHNQKEINQLKITEKKFDETIQQLSGTNLLDETFVERIKTFLSTFNPNRLNFKLIPFENFPDFQIVSNLKNQFLVNGNFENIIYTYGSRPNVKLTIFGIITSCPQPIDKRTNPNDEFKYYDETELSVEKVYEKAFRGVFSAIEGLEKFFEVYHPKVSVSPIGIYREIIIGE</sequence>
<dbReference type="EMBL" id="CP150845">
    <property type="protein sequence ID" value="WYZ17840.1"/>
    <property type="molecule type" value="Genomic_DNA"/>
</dbReference>
<organism evidence="1 2">
    <name type="scientific">Flavobacterium soyae</name>
    <dbReference type="NCBI Taxonomy" id="2903098"/>
    <lineage>
        <taxon>Bacteria</taxon>
        <taxon>Pseudomonadati</taxon>
        <taxon>Bacteroidota</taxon>
        <taxon>Flavobacteriia</taxon>
        <taxon>Flavobacteriales</taxon>
        <taxon>Flavobacteriaceae</taxon>
        <taxon>Flavobacterium</taxon>
    </lineage>
</organism>
<reference evidence="1 2" key="1">
    <citation type="submission" date="2024-03" db="EMBL/GenBank/DDBJ databases">
        <title>Flavobacterium soyae.</title>
        <authorList>
            <person name="Zheng W."/>
        </authorList>
    </citation>
    <scope>NUCLEOTIDE SEQUENCE [LARGE SCALE GENOMIC DNA]</scope>
    <source>
        <strain evidence="1 2">55</strain>
    </source>
</reference>
<dbReference type="InterPro" id="IPR045633">
    <property type="entry name" value="DUF6414"/>
</dbReference>
<accession>A0ABZ2U8X9</accession>
<evidence type="ECO:0000313" key="1">
    <source>
        <dbReference type="EMBL" id="WYZ17840.1"/>
    </source>
</evidence>
<dbReference type="Proteomes" id="UP001623852">
    <property type="component" value="Chromosome"/>
</dbReference>
<proteinExistence type="predicted"/>
<dbReference type="RefSeq" id="WP_232681334.1">
    <property type="nucleotide sequence ID" value="NZ_CP150845.1"/>
</dbReference>
<keyword evidence="2" id="KW-1185">Reference proteome</keyword>
<dbReference type="Pfam" id="PF19952">
    <property type="entry name" value="DUF6414"/>
    <property type="match status" value="1"/>
</dbReference>
<evidence type="ECO:0000313" key="2">
    <source>
        <dbReference type="Proteomes" id="UP001623852"/>
    </source>
</evidence>
<protein>
    <submittedName>
        <fullName evidence="1">Uncharacterized protein</fullName>
    </submittedName>
</protein>
<gene>
    <name evidence="1" type="ORF">AABD74_11795</name>
</gene>